<comment type="caution">
    <text evidence="1">The sequence shown here is derived from an EMBL/GenBank/DDBJ whole genome shotgun (WGS) entry which is preliminary data.</text>
</comment>
<keyword evidence="2" id="KW-1185">Reference proteome</keyword>
<evidence type="ECO:0000313" key="2">
    <source>
        <dbReference type="Proteomes" id="UP001141806"/>
    </source>
</evidence>
<gene>
    <name evidence="1" type="ORF">NE237_022228</name>
</gene>
<dbReference type="AlphaFoldDB" id="A0A9Q0HEP4"/>
<dbReference type="Proteomes" id="UP001141806">
    <property type="component" value="Unassembled WGS sequence"/>
</dbReference>
<evidence type="ECO:0000313" key="1">
    <source>
        <dbReference type="EMBL" id="KAJ4962289.1"/>
    </source>
</evidence>
<organism evidence="1 2">
    <name type="scientific">Protea cynaroides</name>
    <dbReference type="NCBI Taxonomy" id="273540"/>
    <lineage>
        <taxon>Eukaryota</taxon>
        <taxon>Viridiplantae</taxon>
        <taxon>Streptophyta</taxon>
        <taxon>Embryophyta</taxon>
        <taxon>Tracheophyta</taxon>
        <taxon>Spermatophyta</taxon>
        <taxon>Magnoliopsida</taxon>
        <taxon>Proteales</taxon>
        <taxon>Proteaceae</taxon>
        <taxon>Protea</taxon>
    </lineage>
</organism>
<dbReference type="EMBL" id="JAMYWD010000008">
    <property type="protein sequence ID" value="KAJ4962289.1"/>
    <property type="molecule type" value="Genomic_DNA"/>
</dbReference>
<reference evidence="1" key="1">
    <citation type="journal article" date="2023" name="Plant J.">
        <title>The genome of the king protea, Protea cynaroides.</title>
        <authorList>
            <person name="Chang J."/>
            <person name="Duong T.A."/>
            <person name="Schoeman C."/>
            <person name="Ma X."/>
            <person name="Roodt D."/>
            <person name="Barker N."/>
            <person name="Li Z."/>
            <person name="Van de Peer Y."/>
            <person name="Mizrachi E."/>
        </authorList>
    </citation>
    <scope>NUCLEOTIDE SEQUENCE</scope>
    <source>
        <tissue evidence="1">Young leaves</tissue>
    </source>
</reference>
<protein>
    <submittedName>
        <fullName evidence="1">Uncharacterized protein</fullName>
    </submittedName>
</protein>
<proteinExistence type="predicted"/>
<name>A0A9Q0HEP4_9MAGN</name>
<accession>A0A9Q0HEP4</accession>
<sequence length="100" mass="10922">MAEVFMEEKTCWCTMASICDVIQSNKSINNVLRGGGFCSLGVPSHAGNCLQRPETRERVDQFIYMCEWMIGSAADVLRGVSFADSGLPVVAALPPPLHCR</sequence>